<comment type="caution">
    <text evidence="1">The sequence shown here is derived from an EMBL/GenBank/DDBJ whole genome shotgun (WGS) entry which is preliminary data.</text>
</comment>
<dbReference type="AlphaFoldDB" id="A0A9X9Q383"/>
<dbReference type="Proteomes" id="UP000269945">
    <property type="component" value="Unassembled WGS sequence"/>
</dbReference>
<sequence length="62" mass="6932">MGGPLTSRFSGSIHCDFDGSVSYEPSVQHKPPARAKVLAPAMWFMKVEIFWSLPSQWVLVHS</sequence>
<protein>
    <submittedName>
        <fullName evidence="1">Uncharacterized protein</fullName>
    </submittedName>
</protein>
<organism evidence="1 2">
    <name type="scientific">Gulo gulo</name>
    <name type="common">Wolverine</name>
    <name type="synonym">Gluton</name>
    <dbReference type="NCBI Taxonomy" id="48420"/>
    <lineage>
        <taxon>Eukaryota</taxon>
        <taxon>Metazoa</taxon>
        <taxon>Chordata</taxon>
        <taxon>Craniata</taxon>
        <taxon>Vertebrata</taxon>
        <taxon>Euteleostomi</taxon>
        <taxon>Mammalia</taxon>
        <taxon>Eutheria</taxon>
        <taxon>Laurasiatheria</taxon>
        <taxon>Carnivora</taxon>
        <taxon>Caniformia</taxon>
        <taxon>Musteloidea</taxon>
        <taxon>Mustelidae</taxon>
        <taxon>Guloninae</taxon>
        <taxon>Gulo</taxon>
    </lineage>
</organism>
<feature type="non-terminal residue" evidence="1">
    <location>
        <position position="1"/>
    </location>
</feature>
<proteinExistence type="predicted"/>
<accession>A0A9X9Q383</accession>
<keyword evidence="2" id="KW-1185">Reference proteome</keyword>
<evidence type="ECO:0000313" key="1">
    <source>
        <dbReference type="EMBL" id="VCW99216.1"/>
    </source>
</evidence>
<gene>
    <name evidence="1" type="ORF">BN2614_LOCUS1</name>
</gene>
<name>A0A9X9Q383_GULGU</name>
<dbReference type="EMBL" id="CYRY02027872">
    <property type="protein sequence ID" value="VCW99216.1"/>
    <property type="molecule type" value="Genomic_DNA"/>
</dbReference>
<reference evidence="1 2" key="1">
    <citation type="submission" date="2018-10" db="EMBL/GenBank/DDBJ databases">
        <authorList>
            <person name="Ekblom R."/>
            <person name="Jareborg N."/>
        </authorList>
    </citation>
    <scope>NUCLEOTIDE SEQUENCE [LARGE SCALE GENOMIC DNA]</scope>
    <source>
        <tissue evidence="1">Muscle</tissue>
    </source>
</reference>
<evidence type="ECO:0000313" key="2">
    <source>
        <dbReference type="Proteomes" id="UP000269945"/>
    </source>
</evidence>